<evidence type="ECO:0000256" key="4">
    <source>
        <dbReference type="ARBA" id="ARBA00022485"/>
    </source>
</evidence>
<gene>
    <name evidence="14" type="ORF">SAML0200</name>
    <name evidence="13" type="ORF">SAML0201</name>
</gene>
<evidence type="ECO:0000256" key="10">
    <source>
        <dbReference type="ARBA" id="ARBA00023291"/>
    </source>
</evidence>
<evidence type="ECO:0000259" key="12">
    <source>
        <dbReference type="PROSITE" id="PS51379"/>
    </source>
</evidence>
<dbReference type="Pfam" id="PF12800">
    <property type="entry name" value="Fer4_4"/>
    <property type="match status" value="1"/>
</dbReference>
<evidence type="ECO:0000256" key="8">
    <source>
        <dbReference type="ARBA" id="ARBA00023004"/>
    </source>
</evidence>
<keyword evidence="4 11" id="KW-0004">4Fe-4S</keyword>
<dbReference type="InterPro" id="IPR022569">
    <property type="entry name" value="Fd_C"/>
</dbReference>
<dbReference type="GO" id="GO:0046872">
    <property type="term" value="F:metal ion binding"/>
    <property type="evidence" value="ECO:0007669"/>
    <property type="project" value="UniProtKB-KW"/>
</dbReference>
<evidence type="ECO:0000256" key="2">
    <source>
        <dbReference type="ARBA" id="ARBA00001966"/>
    </source>
</evidence>
<dbReference type="SUPFAM" id="SSF54862">
    <property type="entry name" value="4Fe-4S ferredoxins"/>
    <property type="match status" value="1"/>
</dbReference>
<dbReference type="PROSITE" id="PS51379">
    <property type="entry name" value="4FE4S_FER_2"/>
    <property type="match status" value="2"/>
</dbReference>
<keyword evidence="7 11" id="KW-0249">Electron transport</keyword>
<dbReference type="GO" id="GO:0051538">
    <property type="term" value="F:3 iron, 4 sulfur cluster binding"/>
    <property type="evidence" value="ECO:0007669"/>
    <property type="project" value="UniProtKB-KW"/>
</dbReference>
<keyword evidence="10 11" id="KW-0003">3Fe-4S</keyword>
<dbReference type="NCBIfam" id="NF045490">
    <property type="entry name" value="FdxA_Protbact"/>
    <property type="match status" value="1"/>
</dbReference>
<evidence type="ECO:0000313" key="14">
    <source>
        <dbReference type="EMBL" id="CAJ89187.1"/>
    </source>
</evidence>
<sequence length="118" mass="13342">MEVRSNPVTYVVAEPCIRCRTTDCVDVCPVDCFHAGENMLVIHPYECIDCGACVPECPVSAIFEESELPAKWGEYTELNLEYADKWPVITSKADAPSDWENWRDVEPKKQHFNPAPGH</sequence>
<dbReference type="Pfam" id="PF11953">
    <property type="entry name" value="DUF3470"/>
    <property type="match status" value="1"/>
</dbReference>
<dbReference type="InterPro" id="IPR000813">
    <property type="entry name" value="7Fe_ferredoxin"/>
</dbReference>
<evidence type="ECO:0000256" key="5">
    <source>
        <dbReference type="ARBA" id="ARBA00022723"/>
    </source>
</evidence>
<comment type="function">
    <text evidence="11">Ferredoxins are iron-sulfur proteins that transfer electrons in a wide variety of metabolic reactions.</text>
</comment>
<evidence type="ECO:0000256" key="7">
    <source>
        <dbReference type="ARBA" id="ARBA00022982"/>
    </source>
</evidence>
<reference evidence="13" key="1">
    <citation type="journal article" date="2006" name="J. Bacteriol.">
        <title>Intraspecific variability of the terminal inverted repeats of the linear chromosome of Streptomyces ambofaciens.</title>
        <authorList>
            <person name="Choulet F."/>
            <person name="Gallois A."/>
            <person name="Aigle B."/>
            <person name="Mangenot S."/>
            <person name="Gerbaud C."/>
            <person name="Truong C."/>
            <person name="Francou F.X."/>
            <person name="Borges F."/>
            <person name="Fourrier C."/>
            <person name="Guerineau M."/>
            <person name="Decaris B."/>
            <person name="Barbe V."/>
            <person name="Pernodet J.L."/>
            <person name="Leblond P."/>
        </authorList>
    </citation>
    <scope>NUCLEOTIDE SEQUENCE</scope>
    <source>
        <strain evidence="13">ATCC 23877</strain>
    </source>
</reference>
<dbReference type="AlphaFoldDB" id="Q1RRF7"/>
<keyword evidence="3 11" id="KW-0813">Transport</keyword>
<keyword evidence="8 11" id="KW-0408">Iron</keyword>
<dbReference type="InterPro" id="IPR017896">
    <property type="entry name" value="4Fe4S_Fe-S-bd"/>
</dbReference>
<reference evidence="14" key="2">
    <citation type="journal article" date="2006" name="Mol. Biol. Evol.">
        <title>Evolution of the terminal regions of the Streptomyces linear chromosome.</title>
        <authorList>
            <person name="Choulet F."/>
            <person name="Aigle B."/>
            <person name="Gallois A."/>
            <person name="Mangenot S."/>
            <person name="Gerbaud C."/>
            <person name="Truong C."/>
            <person name="Francou F.X."/>
            <person name="Fourrier C."/>
            <person name="Guerineau M."/>
            <person name="Decaris B."/>
            <person name="Barbe V."/>
            <person name="Pernodet J.L."/>
            <person name="Leblond P."/>
        </authorList>
    </citation>
    <scope>NUCLEOTIDE SEQUENCE</scope>
    <source>
        <strain evidence="14">ATCC 23877</strain>
    </source>
</reference>
<dbReference type="Pfam" id="PF00037">
    <property type="entry name" value="Fer4"/>
    <property type="match status" value="1"/>
</dbReference>
<name>Q1RRF7_STRA7</name>
<dbReference type="InterPro" id="IPR017900">
    <property type="entry name" value="4Fe4S_Fe_S_CS"/>
</dbReference>
<organism evidence="13">
    <name type="scientific">Streptomyces ambofaciens (strain ATCC 23877 / 3486 / DSM 40053 / JCM 4204 / NBRC 12836 / NRRL B-2516)</name>
    <dbReference type="NCBI Taxonomy" id="278992"/>
    <lineage>
        <taxon>Bacteria</taxon>
        <taxon>Bacillati</taxon>
        <taxon>Actinomycetota</taxon>
        <taxon>Actinomycetes</taxon>
        <taxon>Kitasatosporales</taxon>
        <taxon>Streptomycetaceae</taxon>
        <taxon>Streptomyces</taxon>
    </lineage>
</organism>
<comment type="cofactor">
    <cofactor evidence="2 11">
        <name>[4Fe-4S] cluster</name>
        <dbReference type="ChEBI" id="CHEBI:49883"/>
    </cofactor>
</comment>
<comment type="cofactor">
    <cofactor evidence="1 11">
        <name>[3Fe-4S] cluster</name>
        <dbReference type="ChEBI" id="CHEBI:21137"/>
    </cofactor>
</comment>
<dbReference type="GO" id="GO:0051539">
    <property type="term" value="F:4 iron, 4 sulfur cluster binding"/>
    <property type="evidence" value="ECO:0007669"/>
    <property type="project" value="UniProtKB-KW"/>
</dbReference>
<dbReference type="PANTHER" id="PTHR42859">
    <property type="entry name" value="OXIDOREDUCTASE"/>
    <property type="match status" value="1"/>
</dbReference>
<evidence type="ECO:0000256" key="11">
    <source>
        <dbReference type="RuleBase" id="RU364098"/>
    </source>
</evidence>
<dbReference type="InterPro" id="IPR050294">
    <property type="entry name" value="RnfB_subfamily"/>
</dbReference>
<keyword evidence="9 11" id="KW-0411">Iron-sulfur</keyword>
<keyword evidence="5 11" id="KW-0479">Metal-binding</keyword>
<dbReference type="PRINTS" id="PR00354">
    <property type="entry name" value="7FE8SFRDOXIN"/>
</dbReference>
<proteinExistence type="predicted"/>
<dbReference type="EMBL" id="AJ937740">
    <property type="protein sequence ID" value="CAI78130.1"/>
    <property type="molecule type" value="Genomic_DNA"/>
</dbReference>
<feature type="domain" description="4Fe-4S ferredoxin-type" evidence="12">
    <location>
        <begin position="7"/>
        <end position="37"/>
    </location>
</feature>
<keyword evidence="6 11" id="KW-0677">Repeat</keyword>
<evidence type="ECO:0000256" key="9">
    <source>
        <dbReference type="ARBA" id="ARBA00023014"/>
    </source>
</evidence>
<evidence type="ECO:0000256" key="6">
    <source>
        <dbReference type="ARBA" id="ARBA00022737"/>
    </source>
</evidence>
<dbReference type="PROSITE" id="PS00198">
    <property type="entry name" value="4FE4S_FER_1"/>
    <property type="match status" value="1"/>
</dbReference>
<dbReference type="InterPro" id="IPR054829">
    <property type="entry name" value="FdxA"/>
</dbReference>
<dbReference type="GO" id="GO:0009055">
    <property type="term" value="F:electron transfer activity"/>
    <property type="evidence" value="ECO:0007669"/>
    <property type="project" value="InterPro"/>
</dbReference>
<dbReference type="PANTHER" id="PTHR42859:SF2">
    <property type="entry name" value="FERREDOXIN"/>
    <property type="match status" value="1"/>
</dbReference>
<protein>
    <recommendedName>
        <fullName evidence="11">Ferredoxin</fullName>
    </recommendedName>
</protein>
<dbReference type="Gene3D" id="3.30.70.20">
    <property type="match status" value="1"/>
</dbReference>
<evidence type="ECO:0000256" key="3">
    <source>
        <dbReference type="ARBA" id="ARBA00022448"/>
    </source>
</evidence>
<feature type="domain" description="4Fe-4S ferredoxin-type" evidence="12">
    <location>
        <begin position="38"/>
        <end position="67"/>
    </location>
</feature>
<accession>Q1RRF7</accession>
<evidence type="ECO:0000256" key="1">
    <source>
        <dbReference type="ARBA" id="ARBA00001927"/>
    </source>
</evidence>
<dbReference type="EMBL" id="AM238663">
    <property type="protein sequence ID" value="CAJ89187.1"/>
    <property type="molecule type" value="Genomic_DNA"/>
</dbReference>
<dbReference type="RefSeq" id="WP_244902882.1">
    <property type="nucleotide sequence ID" value="NZ_CP012382.1"/>
</dbReference>
<evidence type="ECO:0000313" key="13">
    <source>
        <dbReference type="EMBL" id="CAI78130.1"/>
    </source>
</evidence>